<keyword evidence="3" id="KW-0807">Transducer</keyword>
<dbReference type="RefSeq" id="WP_173122991.1">
    <property type="nucleotide sequence ID" value="NZ_JABRWJ010000004.1"/>
</dbReference>
<proteinExistence type="inferred from homology"/>
<evidence type="ECO:0000256" key="4">
    <source>
        <dbReference type="SAM" id="MobiDB-lite"/>
    </source>
</evidence>
<evidence type="ECO:0000256" key="1">
    <source>
        <dbReference type="ARBA" id="ARBA00022481"/>
    </source>
</evidence>
<protein>
    <submittedName>
        <fullName evidence="8">HAMP domain-containing protein</fullName>
    </submittedName>
</protein>
<dbReference type="InterPro" id="IPR004090">
    <property type="entry name" value="Chemotax_Me-accpt_rcpt"/>
</dbReference>
<reference evidence="8 9" key="1">
    <citation type="submission" date="2020-05" db="EMBL/GenBank/DDBJ databases">
        <title>Aquincola sp. isolate from soil.</title>
        <authorList>
            <person name="Han J."/>
            <person name="Kim D.-U."/>
        </authorList>
    </citation>
    <scope>NUCLEOTIDE SEQUENCE [LARGE SCALE GENOMIC DNA]</scope>
    <source>
        <strain evidence="8 9">S2</strain>
    </source>
</reference>
<feature type="domain" description="HAMP" evidence="7">
    <location>
        <begin position="215"/>
        <end position="267"/>
    </location>
</feature>
<gene>
    <name evidence="8" type="ORF">HLB44_12765</name>
</gene>
<feature type="transmembrane region" description="Helical" evidence="5">
    <location>
        <begin position="191"/>
        <end position="213"/>
    </location>
</feature>
<comment type="caution">
    <text evidence="8">The sequence shown here is derived from an EMBL/GenBank/DDBJ whole genome shotgun (WGS) entry which is preliminary data.</text>
</comment>
<organism evidence="8 9">
    <name type="scientific">Pseudaquabacterium terrae</name>
    <dbReference type="NCBI Taxonomy" id="2732868"/>
    <lineage>
        <taxon>Bacteria</taxon>
        <taxon>Pseudomonadati</taxon>
        <taxon>Pseudomonadota</taxon>
        <taxon>Betaproteobacteria</taxon>
        <taxon>Burkholderiales</taxon>
        <taxon>Sphaerotilaceae</taxon>
        <taxon>Pseudaquabacterium</taxon>
    </lineage>
</organism>
<keyword evidence="5" id="KW-0472">Membrane</keyword>
<dbReference type="SMART" id="SM00304">
    <property type="entry name" value="HAMP"/>
    <property type="match status" value="1"/>
</dbReference>
<evidence type="ECO:0000313" key="9">
    <source>
        <dbReference type="Proteomes" id="UP000737171"/>
    </source>
</evidence>
<evidence type="ECO:0000256" key="2">
    <source>
        <dbReference type="ARBA" id="ARBA00029447"/>
    </source>
</evidence>
<dbReference type="SMART" id="SM00283">
    <property type="entry name" value="MA"/>
    <property type="match status" value="1"/>
</dbReference>
<keyword evidence="1" id="KW-0488">Methylation</keyword>
<dbReference type="InterPro" id="IPR051310">
    <property type="entry name" value="MCP_chemotaxis"/>
</dbReference>
<dbReference type="InterPro" id="IPR047347">
    <property type="entry name" value="YvaQ-like_sensor"/>
</dbReference>
<dbReference type="PANTHER" id="PTHR43531">
    <property type="entry name" value="PROTEIN ICFG"/>
    <property type="match status" value="1"/>
</dbReference>
<dbReference type="Pfam" id="PF00672">
    <property type="entry name" value="HAMP"/>
    <property type="match status" value="1"/>
</dbReference>
<comment type="similarity">
    <text evidence="2">Belongs to the methyl-accepting chemotaxis (MCP) protein family.</text>
</comment>
<keyword evidence="5" id="KW-1133">Transmembrane helix</keyword>
<name>A0ABX2EGY1_9BURK</name>
<feature type="compositionally biased region" description="Low complexity" evidence="4">
    <location>
        <begin position="569"/>
        <end position="585"/>
    </location>
</feature>
<evidence type="ECO:0000313" key="8">
    <source>
        <dbReference type="EMBL" id="NRF67858.1"/>
    </source>
</evidence>
<dbReference type="CDD" id="cd06225">
    <property type="entry name" value="HAMP"/>
    <property type="match status" value="1"/>
</dbReference>
<keyword evidence="5" id="KW-0812">Transmembrane</keyword>
<accession>A0ABX2EGY1</accession>
<evidence type="ECO:0000259" key="6">
    <source>
        <dbReference type="PROSITE" id="PS50111"/>
    </source>
</evidence>
<dbReference type="PROSITE" id="PS50885">
    <property type="entry name" value="HAMP"/>
    <property type="match status" value="1"/>
</dbReference>
<dbReference type="Gene3D" id="1.10.287.950">
    <property type="entry name" value="Methyl-accepting chemotaxis protein"/>
    <property type="match status" value="1"/>
</dbReference>
<dbReference type="PRINTS" id="PR00260">
    <property type="entry name" value="CHEMTRNSDUCR"/>
</dbReference>
<evidence type="ECO:0000256" key="5">
    <source>
        <dbReference type="SAM" id="Phobius"/>
    </source>
</evidence>
<dbReference type="PROSITE" id="PS50111">
    <property type="entry name" value="CHEMOTAXIS_TRANSDUC_2"/>
    <property type="match status" value="1"/>
</dbReference>
<dbReference type="InterPro" id="IPR003660">
    <property type="entry name" value="HAMP_dom"/>
</dbReference>
<evidence type="ECO:0000256" key="3">
    <source>
        <dbReference type="PROSITE-ProRule" id="PRU00284"/>
    </source>
</evidence>
<sequence length="591" mass="61230">MLSKISASIGRRLAFGFGALIVLLVLVASFAAVTTQRLGEQVRQIVEVNNERSATAYRMLDNMNAMAIQARSITLLTDAKEIEAELKLFDKSKAEYLKQEKALITLMADADATSRKLSDEITAAAAKTIPLIAHAAKQGQEGANIDATMTLTLQVRPAEIVWRKKVDELITLQASQNAESSTAATVGTRRAVVIEAVLVAVAIVIGVLVAWRITRSIKRPIERAVQVAERIAEGDLASTVEQGGRDEIGRLLQAIAAMQGRLRGLVGEIRQTADSIQVASAEVATGNQDLSQRTEQAASNLQQTASSMEQLTGTVRQSADAASQANQLAASAAEVAQRGGQVVSQVVKTMDAINTSSKKIADIIGTIDGIAFQTNILALNAAVEAARAGEQGRGFAVVAGEVRSLAQRSAEAAREIKALIGNSVDKVETGSRLVSDAGSTMNEIVASVQRVTDIIGEITAASSEQSGGLSQINGAVTQLDQMTQQNAALVEESAAAAESLREQAGRLSGLVATFNLGDGAATAAKAPPAVSVAPVATAKKPVVVAAPKKSTPVAPKAAAQPAATTVAAAAPPAKAPAAAASAAPTDEWESF</sequence>
<feature type="domain" description="Methyl-accepting transducer" evidence="6">
    <location>
        <begin position="272"/>
        <end position="501"/>
    </location>
</feature>
<feature type="region of interest" description="Disordered" evidence="4">
    <location>
        <begin position="569"/>
        <end position="591"/>
    </location>
</feature>
<dbReference type="PANTHER" id="PTHR43531:SF14">
    <property type="entry name" value="METHYL-ACCEPTING CHEMOTAXIS PROTEIN I-RELATED"/>
    <property type="match status" value="1"/>
</dbReference>
<dbReference type="Proteomes" id="UP000737171">
    <property type="component" value="Unassembled WGS sequence"/>
</dbReference>
<dbReference type="CDD" id="cd19411">
    <property type="entry name" value="MCP2201-like_sensor"/>
    <property type="match status" value="1"/>
</dbReference>
<dbReference type="SUPFAM" id="SSF58104">
    <property type="entry name" value="Methyl-accepting chemotaxis protein (MCP) signaling domain"/>
    <property type="match status" value="1"/>
</dbReference>
<dbReference type="EMBL" id="JABRWJ010000004">
    <property type="protein sequence ID" value="NRF67858.1"/>
    <property type="molecule type" value="Genomic_DNA"/>
</dbReference>
<evidence type="ECO:0000259" key="7">
    <source>
        <dbReference type="PROSITE" id="PS50885"/>
    </source>
</evidence>
<dbReference type="Pfam" id="PF00015">
    <property type="entry name" value="MCPsignal"/>
    <property type="match status" value="1"/>
</dbReference>
<dbReference type="CDD" id="cd11386">
    <property type="entry name" value="MCP_signal"/>
    <property type="match status" value="1"/>
</dbReference>
<dbReference type="InterPro" id="IPR004089">
    <property type="entry name" value="MCPsignal_dom"/>
</dbReference>
<keyword evidence="9" id="KW-1185">Reference proteome</keyword>